<dbReference type="Pfam" id="PF03625">
    <property type="entry name" value="DUF302"/>
    <property type="match status" value="1"/>
</dbReference>
<feature type="signal peptide" evidence="1">
    <location>
        <begin position="1"/>
        <end position="30"/>
    </location>
</feature>
<evidence type="ECO:0000313" key="3">
    <source>
        <dbReference type="EMBL" id="EFV94076.1"/>
    </source>
</evidence>
<evidence type="ECO:0000259" key="2">
    <source>
        <dbReference type="Pfam" id="PF03625"/>
    </source>
</evidence>
<dbReference type="SUPFAM" id="SSF103247">
    <property type="entry name" value="TT1751-like"/>
    <property type="match status" value="1"/>
</dbReference>
<dbReference type="Gene3D" id="3.30.310.70">
    <property type="entry name" value="TT1751-like domain"/>
    <property type="match status" value="1"/>
</dbReference>
<dbReference type="AlphaFoldDB" id="E7RZS7"/>
<dbReference type="eggNOG" id="COG3439">
    <property type="taxonomic scope" value="Bacteria"/>
</dbReference>
<comment type="caution">
    <text evidence="3">The sequence shown here is derived from an EMBL/GenBank/DDBJ whole genome shotgun (WGS) entry which is preliminary data.</text>
</comment>
<name>E7RZS7_9BURK</name>
<sequence>MRRMRKAWGYRSVLAGLAVGLMMTGGSVMAADEATPAAGQAAGQGGAAAPAQVDGLLTIRSRYSVSDSIKRVQEALLAKGLTVFTVIDHQKAAQQHSLEMPAASVIVFGNPKVGTPMMVKSPTLAIDLPSKVLVWEDSQGNVYASMNTAAWMAQRHHLSPEVLAPLAGLEKLIPATLGQ</sequence>
<protein>
    <recommendedName>
        <fullName evidence="2">DUF302 domain-containing protein</fullName>
    </recommendedName>
</protein>
<dbReference type="InterPro" id="IPR005180">
    <property type="entry name" value="DUF302"/>
</dbReference>
<evidence type="ECO:0000256" key="1">
    <source>
        <dbReference type="SAM" id="SignalP"/>
    </source>
</evidence>
<dbReference type="Proteomes" id="UP000011021">
    <property type="component" value="Unassembled WGS sequence"/>
</dbReference>
<dbReference type="PANTHER" id="PTHR38342:SF2">
    <property type="entry name" value="INNER MEMBRANE OR EXPORTED"/>
    <property type="match status" value="1"/>
</dbReference>
<dbReference type="EMBL" id="AEQP01000022">
    <property type="protein sequence ID" value="EFV94076.1"/>
    <property type="molecule type" value="Genomic_DNA"/>
</dbReference>
<dbReference type="InterPro" id="IPR035923">
    <property type="entry name" value="TT1751-like_sf"/>
</dbReference>
<dbReference type="HOGENOM" id="CLU_116237_0_1_4"/>
<dbReference type="PANTHER" id="PTHR38342">
    <property type="entry name" value="SLR5037 PROTEIN"/>
    <property type="match status" value="1"/>
</dbReference>
<organism evidence="3 4">
    <name type="scientific">Lautropia mirabilis ATCC 51599</name>
    <dbReference type="NCBI Taxonomy" id="887898"/>
    <lineage>
        <taxon>Bacteria</taxon>
        <taxon>Pseudomonadati</taxon>
        <taxon>Pseudomonadota</taxon>
        <taxon>Betaproteobacteria</taxon>
        <taxon>Burkholderiales</taxon>
        <taxon>Burkholderiaceae</taxon>
        <taxon>Lautropia</taxon>
    </lineage>
</organism>
<proteinExistence type="predicted"/>
<gene>
    <name evidence="3" type="ORF">HMPREF0551_2191</name>
</gene>
<keyword evidence="1" id="KW-0732">Signal</keyword>
<reference evidence="3 4" key="1">
    <citation type="submission" date="2010-12" db="EMBL/GenBank/DDBJ databases">
        <authorList>
            <person name="Muzny D."/>
            <person name="Qin X."/>
            <person name="Deng J."/>
            <person name="Jiang H."/>
            <person name="Liu Y."/>
            <person name="Qu J."/>
            <person name="Song X.-Z."/>
            <person name="Zhang L."/>
            <person name="Thornton R."/>
            <person name="Coyle M."/>
            <person name="Francisco L."/>
            <person name="Jackson L."/>
            <person name="Javaid M."/>
            <person name="Korchina V."/>
            <person name="Kovar C."/>
            <person name="Mata R."/>
            <person name="Mathew T."/>
            <person name="Ngo R."/>
            <person name="Nguyen L."/>
            <person name="Nguyen N."/>
            <person name="Okwuonu G."/>
            <person name="Ongeri F."/>
            <person name="Pham C."/>
            <person name="Simmons D."/>
            <person name="Wilczek-Boney K."/>
            <person name="Hale W."/>
            <person name="Jakkamsetti A."/>
            <person name="Pham P."/>
            <person name="Ruth R."/>
            <person name="San Lucas F."/>
            <person name="Warren J."/>
            <person name="Zhang J."/>
            <person name="Zhao Z."/>
            <person name="Zhou C."/>
            <person name="Zhu D."/>
            <person name="Lee S."/>
            <person name="Bess C."/>
            <person name="Blankenburg K."/>
            <person name="Forbes L."/>
            <person name="Fu Q."/>
            <person name="Gubbala S."/>
            <person name="Hirani K."/>
            <person name="Jayaseelan J.C."/>
            <person name="Lara F."/>
            <person name="Munidasa M."/>
            <person name="Palculict T."/>
            <person name="Patil S."/>
            <person name="Pu L.-L."/>
            <person name="Saada N."/>
            <person name="Tang L."/>
            <person name="Weissenberger G."/>
            <person name="Zhu Y."/>
            <person name="Hemphill L."/>
            <person name="Shang Y."/>
            <person name="Youmans B."/>
            <person name="Ayvaz T."/>
            <person name="Ross M."/>
            <person name="Santibanez J."/>
            <person name="Aqrawi P."/>
            <person name="Gross S."/>
            <person name="Joshi V."/>
            <person name="Fowler G."/>
            <person name="Nazareth L."/>
            <person name="Reid J."/>
            <person name="Worley K."/>
            <person name="Petrosino J."/>
            <person name="Highlander S."/>
            <person name="Gibbs R."/>
        </authorList>
    </citation>
    <scope>NUCLEOTIDE SEQUENCE [LARGE SCALE GENOMIC DNA]</scope>
    <source>
        <strain evidence="3 4">ATCC 51599</strain>
    </source>
</reference>
<feature type="domain" description="DUF302" evidence="2">
    <location>
        <begin position="87"/>
        <end position="147"/>
    </location>
</feature>
<dbReference type="CDD" id="cd14797">
    <property type="entry name" value="DUF302"/>
    <property type="match status" value="1"/>
</dbReference>
<dbReference type="RefSeq" id="WP_005674590.1">
    <property type="nucleotide sequence ID" value="NZ_CP146288.1"/>
</dbReference>
<keyword evidence="4" id="KW-1185">Reference proteome</keyword>
<feature type="chain" id="PRO_5003224401" description="DUF302 domain-containing protein" evidence="1">
    <location>
        <begin position="31"/>
        <end position="179"/>
    </location>
</feature>
<accession>E7RZS7</accession>
<evidence type="ECO:0000313" key="4">
    <source>
        <dbReference type="Proteomes" id="UP000011021"/>
    </source>
</evidence>